<dbReference type="SUPFAM" id="SSF48452">
    <property type="entry name" value="TPR-like"/>
    <property type="match status" value="1"/>
</dbReference>
<dbReference type="PANTHER" id="PTHR23327:SF42">
    <property type="entry name" value="LON PEPTIDASE N-TERMINAL DOMAIN AND RING FINGER PROTEIN C14F5.10C"/>
    <property type="match status" value="1"/>
</dbReference>
<keyword evidence="3" id="KW-0862">Zinc</keyword>
<proteinExistence type="predicted"/>
<keyword evidence="2 4" id="KW-0863">Zinc-finger</keyword>
<organism evidence="6 7">
    <name type="scientific">Diploptera punctata</name>
    <name type="common">Pacific beetle cockroach</name>
    <dbReference type="NCBI Taxonomy" id="6984"/>
    <lineage>
        <taxon>Eukaryota</taxon>
        <taxon>Metazoa</taxon>
        <taxon>Ecdysozoa</taxon>
        <taxon>Arthropoda</taxon>
        <taxon>Hexapoda</taxon>
        <taxon>Insecta</taxon>
        <taxon>Pterygota</taxon>
        <taxon>Neoptera</taxon>
        <taxon>Polyneoptera</taxon>
        <taxon>Dictyoptera</taxon>
        <taxon>Blattodea</taxon>
        <taxon>Blaberoidea</taxon>
        <taxon>Blaberidae</taxon>
        <taxon>Diplopterinae</taxon>
        <taxon>Diploptera</taxon>
    </lineage>
</organism>
<sequence>MAELARESFSTRNYTLPAEMYERCLKERGSNLDLYFAYGNSLAKSGKLREAIDVFSHSCKLQSGSEIVSQEKLRHFVTALMEAVIANSSRDYESRPNVFMCPICEGILLHPVTTSCGHTFCRKCLSKGSSRNCKICGQKFASGKVLEANVLMKGLTEKWWPQEIRAARLREEGNELFQRNEVEAALHKYGEAATIGECTAKPLYFVLAID</sequence>
<dbReference type="PANTHER" id="PTHR23327">
    <property type="entry name" value="RING FINGER PROTEIN 127"/>
    <property type="match status" value="1"/>
</dbReference>
<dbReference type="GO" id="GO:0005737">
    <property type="term" value="C:cytoplasm"/>
    <property type="evidence" value="ECO:0007669"/>
    <property type="project" value="UniProtKB-ARBA"/>
</dbReference>
<dbReference type="PROSITE" id="PS00518">
    <property type="entry name" value="ZF_RING_1"/>
    <property type="match status" value="1"/>
</dbReference>
<reference evidence="6" key="1">
    <citation type="journal article" date="2023" name="IScience">
        <title>Live-bearing cockroach genome reveals convergent evolutionary mechanisms linked to viviparity in insects and beyond.</title>
        <authorList>
            <person name="Fouks B."/>
            <person name="Harrison M.C."/>
            <person name="Mikhailova A.A."/>
            <person name="Marchal E."/>
            <person name="English S."/>
            <person name="Carruthers M."/>
            <person name="Jennings E.C."/>
            <person name="Chiamaka E.L."/>
            <person name="Frigard R.A."/>
            <person name="Pippel M."/>
            <person name="Attardo G.M."/>
            <person name="Benoit J.B."/>
            <person name="Bornberg-Bauer E."/>
            <person name="Tobe S.S."/>
        </authorList>
    </citation>
    <scope>NUCLEOTIDE SEQUENCE</scope>
    <source>
        <strain evidence="6">Stay&amp;Tobe</strain>
    </source>
</reference>
<dbReference type="PROSITE" id="PS50089">
    <property type="entry name" value="ZF_RING_2"/>
    <property type="match status" value="1"/>
</dbReference>
<evidence type="ECO:0000256" key="4">
    <source>
        <dbReference type="PROSITE-ProRule" id="PRU00175"/>
    </source>
</evidence>
<dbReference type="InterPro" id="IPR027370">
    <property type="entry name" value="Znf-RING_euk"/>
</dbReference>
<keyword evidence="1" id="KW-0479">Metal-binding</keyword>
<evidence type="ECO:0000259" key="5">
    <source>
        <dbReference type="PROSITE" id="PS50089"/>
    </source>
</evidence>
<protein>
    <recommendedName>
        <fullName evidence="5">RING-type domain-containing protein</fullName>
    </recommendedName>
</protein>
<dbReference type="InterPro" id="IPR013083">
    <property type="entry name" value="Znf_RING/FYVE/PHD"/>
</dbReference>
<dbReference type="AlphaFoldDB" id="A0AAD8ERU1"/>
<dbReference type="Gene3D" id="3.30.40.10">
    <property type="entry name" value="Zinc/RING finger domain, C3HC4 (zinc finger)"/>
    <property type="match status" value="1"/>
</dbReference>
<dbReference type="SMART" id="SM00184">
    <property type="entry name" value="RING"/>
    <property type="match status" value="1"/>
</dbReference>
<dbReference type="Pfam" id="PF13445">
    <property type="entry name" value="zf-RING_UBOX"/>
    <property type="match status" value="1"/>
</dbReference>
<evidence type="ECO:0000256" key="1">
    <source>
        <dbReference type="ARBA" id="ARBA00022723"/>
    </source>
</evidence>
<dbReference type="EMBL" id="JASPKZ010000452">
    <property type="protein sequence ID" value="KAJ9600071.1"/>
    <property type="molecule type" value="Genomic_DNA"/>
</dbReference>
<dbReference type="GO" id="GO:0061630">
    <property type="term" value="F:ubiquitin protein ligase activity"/>
    <property type="evidence" value="ECO:0007669"/>
    <property type="project" value="TreeGrafter"/>
</dbReference>
<feature type="domain" description="RING-type" evidence="5">
    <location>
        <begin position="101"/>
        <end position="136"/>
    </location>
</feature>
<keyword evidence="7" id="KW-1185">Reference proteome</keyword>
<dbReference type="Gene3D" id="1.25.40.10">
    <property type="entry name" value="Tetratricopeptide repeat domain"/>
    <property type="match status" value="1"/>
</dbReference>
<reference evidence="6" key="2">
    <citation type="submission" date="2023-05" db="EMBL/GenBank/DDBJ databases">
        <authorList>
            <person name="Fouks B."/>
        </authorList>
    </citation>
    <scope>NUCLEOTIDE SEQUENCE</scope>
    <source>
        <strain evidence="6">Stay&amp;Tobe</strain>
        <tissue evidence="6">Testes</tissue>
    </source>
</reference>
<accession>A0AAD8ERU1</accession>
<name>A0AAD8ERU1_DIPPU</name>
<dbReference type="InterPro" id="IPR001841">
    <property type="entry name" value="Znf_RING"/>
</dbReference>
<dbReference type="GO" id="GO:0008270">
    <property type="term" value="F:zinc ion binding"/>
    <property type="evidence" value="ECO:0007669"/>
    <property type="project" value="UniProtKB-KW"/>
</dbReference>
<dbReference type="SUPFAM" id="SSF57850">
    <property type="entry name" value="RING/U-box"/>
    <property type="match status" value="1"/>
</dbReference>
<dbReference type="CDD" id="cd16513">
    <property type="entry name" value="RING-HC_LONFs_rpt1"/>
    <property type="match status" value="1"/>
</dbReference>
<evidence type="ECO:0000256" key="2">
    <source>
        <dbReference type="ARBA" id="ARBA00022771"/>
    </source>
</evidence>
<evidence type="ECO:0000313" key="7">
    <source>
        <dbReference type="Proteomes" id="UP001233999"/>
    </source>
</evidence>
<dbReference type="InterPro" id="IPR017907">
    <property type="entry name" value="Znf_RING_CS"/>
</dbReference>
<evidence type="ECO:0000256" key="3">
    <source>
        <dbReference type="ARBA" id="ARBA00022833"/>
    </source>
</evidence>
<comment type="caution">
    <text evidence="6">The sequence shown here is derived from an EMBL/GenBank/DDBJ whole genome shotgun (WGS) entry which is preliminary data.</text>
</comment>
<gene>
    <name evidence="6" type="ORF">L9F63_009640</name>
</gene>
<evidence type="ECO:0000313" key="6">
    <source>
        <dbReference type="EMBL" id="KAJ9600071.1"/>
    </source>
</evidence>
<dbReference type="Proteomes" id="UP001233999">
    <property type="component" value="Unassembled WGS sequence"/>
</dbReference>
<dbReference type="InterPro" id="IPR011990">
    <property type="entry name" value="TPR-like_helical_dom_sf"/>
</dbReference>